<comment type="caution">
    <text evidence="2">The sequence shown here is derived from an EMBL/GenBank/DDBJ whole genome shotgun (WGS) entry which is preliminary data.</text>
</comment>
<feature type="domain" description="DUF397" evidence="1">
    <location>
        <begin position="15"/>
        <end position="66"/>
    </location>
</feature>
<keyword evidence="3" id="KW-1185">Reference proteome</keyword>
<sequence>MNRTRKSTDLAPEGAWVKSSYSSGAEGNCVEAANLASEIGIRDSKDKAGPALVFPRSSWAAFVASLSAGELGIRA</sequence>
<dbReference type="Pfam" id="PF04149">
    <property type="entry name" value="DUF397"/>
    <property type="match status" value="1"/>
</dbReference>
<dbReference type="Proteomes" id="UP001500460">
    <property type="component" value="Unassembled WGS sequence"/>
</dbReference>
<dbReference type="EMBL" id="BAAATK010000018">
    <property type="protein sequence ID" value="GAA2439623.1"/>
    <property type="molecule type" value="Genomic_DNA"/>
</dbReference>
<evidence type="ECO:0000313" key="2">
    <source>
        <dbReference type="EMBL" id="GAA2439623.1"/>
    </source>
</evidence>
<accession>A0ABN3JTJ8</accession>
<reference evidence="2 3" key="1">
    <citation type="journal article" date="2019" name="Int. J. Syst. Evol. Microbiol.">
        <title>The Global Catalogue of Microorganisms (GCM) 10K type strain sequencing project: providing services to taxonomists for standard genome sequencing and annotation.</title>
        <authorList>
            <consortium name="The Broad Institute Genomics Platform"/>
            <consortium name="The Broad Institute Genome Sequencing Center for Infectious Disease"/>
            <person name="Wu L."/>
            <person name="Ma J."/>
        </authorList>
    </citation>
    <scope>NUCLEOTIDE SEQUENCE [LARGE SCALE GENOMIC DNA]</scope>
    <source>
        <strain evidence="2 3">JCM 6922</strain>
    </source>
</reference>
<evidence type="ECO:0000313" key="3">
    <source>
        <dbReference type="Proteomes" id="UP001500460"/>
    </source>
</evidence>
<name>A0ABN3JTJ8_9ACTN</name>
<dbReference type="RefSeq" id="WP_344603893.1">
    <property type="nucleotide sequence ID" value="NZ_BAAATK010000018.1"/>
</dbReference>
<proteinExistence type="predicted"/>
<gene>
    <name evidence="2" type="ORF">GCM10010421_32350</name>
</gene>
<protein>
    <recommendedName>
        <fullName evidence="1">DUF397 domain-containing protein</fullName>
    </recommendedName>
</protein>
<organism evidence="2 3">
    <name type="scientific">Streptomyces glaucus</name>
    <dbReference type="NCBI Taxonomy" id="284029"/>
    <lineage>
        <taxon>Bacteria</taxon>
        <taxon>Bacillati</taxon>
        <taxon>Actinomycetota</taxon>
        <taxon>Actinomycetes</taxon>
        <taxon>Kitasatosporales</taxon>
        <taxon>Streptomycetaceae</taxon>
        <taxon>Streptomyces</taxon>
    </lineage>
</organism>
<dbReference type="InterPro" id="IPR007278">
    <property type="entry name" value="DUF397"/>
</dbReference>
<evidence type="ECO:0000259" key="1">
    <source>
        <dbReference type="Pfam" id="PF04149"/>
    </source>
</evidence>